<dbReference type="Proteomes" id="UP000051886">
    <property type="component" value="Unassembled WGS sequence"/>
</dbReference>
<feature type="domain" description="HTH lysR-type" evidence="5">
    <location>
        <begin position="1"/>
        <end position="58"/>
    </location>
</feature>
<reference evidence="6 7" key="1">
    <citation type="journal article" date="2015" name="Genome Announc.">
        <title>Expanding the biotechnology potential of lactobacilli through comparative genomics of 213 strains and associated genera.</title>
        <authorList>
            <person name="Sun Z."/>
            <person name="Harris H.M."/>
            <person name="McCann A."/>
            <person name="Guo C."/>
            <person name="Argimon S."/>
            <person name="Zhang W."/>
            <person name="Yang X."/>
            <person name="Jeffery I.B."/>
            <person name="Cooney J.C."/>
            <person name="Kagawa T.F."/>
            <person name="Liu W."/>
            <person name="Song Y."/>
            <person name="Salvetti E."/>
            <person name="Wrobel A."/>
            <person name="Rasinkangas P."/>
            <person name="Parkhill J."/>
            <person name="Rea M.C."/>
            <person name="O'Sullivan O."/>
            <person name="Ritari J."/>
            <person name="Douillard F.P."/>
            <person name="Paul Ross R."/>
            <person name="Yang R."/>
            <person name="Briner A.E."/>
            <person name="Felis G.E."/>
            <person name="de Vos W.M."/>
            <person name="Barrangou R."/>
            <person name="Klaenhammer T.R."/>
            <person name="Caufield P.W."/>
            <person name="Cui Y."/>
            <person name="Zhang H."/>
            <person name="O'Toole P.W."/>
        </authorList>
    </citation>
    <scope>NUCLEOTIDE SEQUENCE [LARGE SCALE GENOMIC DNA]</scope>
    <source>
        <strain evidence="6 7">NBRC 103219</strain>
    </source>
</reference>
<keyword evidence="3" id="KW-0238">DNA-binding</keyword>
<keyword evidence="2" id="KW-0805">Transcription regulation</keyword>
<dbReference type="InterPro" id="IPR005119">
    <property type="entry name" value="LysR_subst-bd"/>
</dbReference>
<accession>A0A0R2L6Q3</accession>
<comment type="caution">
    <text evidence="6">The sequence shown here is derived from an EMBL/GenBank/DDBJ whole genome shotgun (WGS) entry which is preliminary data.</text>
</comment>
<dbReference type="InterPro" id="IPR036388">
    <property type="entry name" value="WH-like_DNA-bd_sf"/>
</dbReference>
<dbReference type="AlphaFoldDB" id="A0A0R2L6Q3"/>
<evidence type="ECO:0000256" key="1">
    <source>
        <dbReference type="ARBA" id="ARBA00009437"/>
    </source>
</evidence>
<evidence type="ECO:0000256" key="2">
    <source>
        <dbReference type="ARBA" id="ARBA00023015"/>
    </source>
</evidence>
<dbReference type="Pfam" id="PF00126">
    <property type="entry name" value="HTH_1"/>
    <property type="match status" value="1"/>
</dbReference>
<dbReference type="SUPFAM" id="SSF46785">
    <property type="entry name" value="Winged helix' DNA-binding domain"/>
    <property type="match status" value="1"/>
</dbReference>
<dbReference type="FunFam" id="1.10.10.10:FF:000001">
    <property type="entry name" value="LysR family transcriptional regulator"/>
    <property type="match status" value="1"/>
</dbReference>
<dbReference type="PROSITE" id="PS50931">
    <property type="entry name" value="HTH_LYSR"/>
    <property type="match status" value="1"/>
</dbReference>
<gene>
    <name evidence="6" type="ORF">IV66_GL001033</name>
</gene>
<evidence type="ECO:0000256" key="3">
    <source>
        <dbReference type="ARBA" id="ARBA00023125"/>
    </source>
</evidence>
<dbReference type="InterPro" id="IPR000847">
    <property type="entry name" value="LysR_HTH_N"/>
</dbReference>
<dbReference type="PATRIC" id="fig|449659.4.peg.1040"/>
<dbReference type="Gene3D" id="3.40.190.290">
    <property type="match status" value="1"/>
</dbReference>
<proteinExistence type="inferred from homology"/>
<comment type="similarity">
    <text evidence="1">Belongs to the LysR transcriptional regulatory family.</text>
</comment>
<dbReference type="GO" id="GO:0000976">
    <property type="term" value="F:transcription cis-regulatory region binding"/>
    <property type="evidence" value="ECO:0007669"/>
    <property type="project" value="TreeGrafter"/>
</dbReference>
<dbReference type="PANTHER" id="PTHR30126:SF39">
    <property type="entry name" value="HTH-TYPE TRANSCRIPTIONAL REGULATOR CYSL"/>
    <property type="match status" value="1"/>
</dbReference>
<dbReference type="GO" id="GO:0003700">
    <property type="term" value="F:DNA-binding transcription factor activity"/>
    <property type="evidence" value="ECO:0007669"/>
    <property type="project" value="InterPro"/>
</dbReference>
<evidence type="ECO:0000256" key="4">
    <source>
        <dbReference type="ARBA" id="ARBA00023163"/>
    </source>
</evidence>
<name>A0A0R2L6Q3_9LACO</name>
<sequence>MNLSQLYYFVSLAKTEQMKKTAEDLFVSQPSLSQGIHNLENEIGVQLFDRIGRRIKLNRYGQAFYDYINPAVNNIDQAKKIVRSMSDLDTGEINIGFIYSLGSKFIPAIISSYLQKSQVSFKCSQKDTSTLMKDLQEGKFDIIFSTGDPRWKNNELFPIYKQKVKFIVGMNHPLSNKNKVELKDIQKSGIITFSKKSCFRPLVDNYFNEKDLIPHVTFNVLDDSTLCSLVEQNLGIGIIPESDILTRYNVKTLSMKEESFSQVLYMAQNTDSYKPELIQNFTNYVKNNATDFAKLI</sequence>
<dbReference type="PANTHER" id="PTHR30126">
    <property type="entry name" value="HTH-TYPE TRANSCRIPTIONAL REGULATOR"/>
    <property type="match status" value="1"/>
</dbReference>
<protein>
    <submittedName>
        <fullName evidence="6">Transcription regulator</fullName>
    </submittedName>
</protein>
<dbReference type="STRING" id="449659.IV66_GL001033"/>
<evidence type="ECO:0000259" key="5">
    <source>
        <dbReference type="PROSITE" id="PS50931"/>
    </source>
</evidence>
<evidence type="ECO:0000313" key="6">
    <source>
        <dbReference type="EMBL" id="KRN95589.1"/>
    </source>
</evidence>
<dbReference type="PRINTS" id="PR00039">
    <property type="entry name" value="HTHLYSR"/>
</dbReference>
<dbReference type="Gene3D" id="1.10.10.10">
    <property type="entry name" value="Winged helix-like DNA-binding domain superfamily/Winged helix DNA-binding domain"/>
    <property type="match status" value="1"/>
</dbReference>
<dbReference type="Pfam" id="PF03466">
    <property type="entry name" value="LysR_substrate"/>
    <property type="match status" value="1"/>
</dbReference>
<keyword evidence="4" id="KW-0804">Transcription</keyword>
<dbReference type="EMBL" id="JQCN01000070">
    <property type="protein sequence ID" value="KRN95589.1"/>
    <property type="molecule type" value="Genomic_DNA"/>
</dbReference>
<dbReference type="OrthoDB" id="9803735at2"/>
<evidence type="ECO:0000313" key="7">
    <source>
        <dbReference type="Proteomes" id="UP000051886"/>
    </source>
</evidence>
<dbReference type="RefSeq" id="WP_017868475.1">
    <property type="nucleotide sequence ID" value="NZ_BJYB01000008.1"/>
</dbReference>
<dbReference type="SUPFAM" id="SSF53850">
    <property type="entry name" value="Periplasmic binding protein-like II"/>
    <property type="match status" value="1"/>
</dbReference>
<keyword evidence="7" id="KW-1185">Reference proteome</keyword>
<organism evidence="6 7">
    <name type="scientific">Ligilactobacillus pobuzihii</name>
    <dbReference type="NCBI Taxonomy" id="449659"/>
    <lineage>
        <taxon>Bacteria</taxon>
        <taxon>Bacillati</taxon>
        <taxon>Bacillota</taxon>
        <taxon>Bacilli</taxon>
        <taxon>Lactobacillales</taxon>
        <taxon>Lactobacillaceae</taxon>
        <taxon>Ligilactobacillus</taxon>
    </lineage>
</organism>
<dbReference type="InterPro" id="IPR036390">
    <property type="entry name" value="WH_DNA-bd_sf"/>
</dbReference>